<evidence type="ECO:0000256" key="4">
    <source>
        <dbReference type="ARBA" id="ARBA00022723"/>
    </source>
</evidence>
<dbReference type="EC" id="3.1.-.-" evidence="8"/>
<dbReference type="Proteomes" id="UP000245283">
    <property type="component" value="Unassembled WGS sequence"/>
</dbReference>
<dbReference type="RefSeq" id="WP_109092875.1">
    <property type="nucleotide sequence ID" value="NZ_QETB01000001.1"/>
</dbReference>
<keyword evidence="6 8" id="KW-0460">Magnesium</keyword>
<evidence type="ECO:0000256" key="1">
    <source>
        <dbReference type="ARBA" id="ARBA00001946"/>
    </source>
</evidence>
<evidence type="ECO:0000259" key="9">
    <source>
        <dbReference type="Pfam" id="PF01850"/>
    </source>
</evidence>
<evidence type="ECO:0000256" key="6">
    <source>
        <dbReference type="ARBA" id="ARBA00022842"/>
    </source>
</evidence>
<accession>A0A2V1KA82</accession>
<keyword evidence="4 8" id="KW-0479">Metal-binding</keyword>
<keyword evidence="2 8" id="KW-1277">Toxin-antitoxin system</keyword>
<keyword evidence="8" id="KW-0800">Toxin</keyword>
<dbReference type="InterPro" id="IPR029060">
    <property type="entry name" value="PIN-like_dom_sf"/>
</dbReference>
<organism evidence="10 11">
    <name type="scientific">Ancrocorticia populi</name>
    <dbReference type="NCBI Taxonomy" id="2175228"/>
    <lineage>
        <taxon>Bacteria</taxon>
        <taxon>Bacillati</taxon>
        <taxon>Actinomycetota</taxon>
        <taxon>Actinomycetes</taxon>
        <taxon>Actinomycetales</taxon>
        <taxon>Actinomycetaceae</taxon>
        <taxon>Ancrocorticia</taxon>
    </lineage>
</organism>
<keyword evidence="5 8" id="KW-0378">Hydrolase</keyword>
<dbReference type="Pfam" id="PF01850">
    <property type="entry name" value="PIN"/>
    <property type="match status" value="1"/>
</dbReference>
<name>A0A2V1KA82_9ACTO</name>
<feature type="binding site" evidence="8">
    <location>
        <position position="96"/>
    </location>
    <ligand>
        <name>Mg(2+)</name>
        <dbReference type="ChEBI" id="CHEBI:18420"/>
    </ligand>
</feature>
<keyword evidence="3 8" id="KW-0540">Nuclease</keyword>
<dbReference type="OrthoDB" id="32625at2"/>
<evidence type="ECO:0000256" key="8">
    <source>
        <dbReference type="HAMAP-Rule" id="MF_00265"/>
    </source>
</evidence>
<evidence type="ECO:0000256" key="2">
    <source>
        <dbReference type="ARBA" id="ARBA00022649"/>
    </source>
</evidence>
<gene>
    <name evidence="8" type="primary">vapC</name>
    <name evidence="10" type="ORF">DD236_03035</name>
</gene>
<dbReference type="GO" id="GO:0004540">
    <property type="term" value="F:RNA nuclease activity"/>
    <property type="evidence" value="ECO:0007669"/>
    <property type="project" value="InterPro"/>
</dbReference>
<proteinExistence type="inferred from homology"/>
<dbReference type="CDD" id="cd09871">
    <property type="entry name" value="PIN_MtVapC28-VapC30-like"/>
    <property type="match status" value="1"/>
</dbReference>
<evidence type="ECO:0000256" key="3">
    <source>
        <dbReference type="ARBA" id="ARBA00022722"/>
    </source>
</evidence>
<comment type="caution">
    <text evidence="10">The sequence shown here is derived from an EMBL/GenBank/DDBJ whole genome shotgun (WGS) entry which is preliminary data.</text>
</comment>
<dbReference type="EMBL" id="QETB01000001">
    <property type="protein sequence ID" value="PWF27375.1"/>
    <property type="molecule type" value="Genomic_DNA"/>
</dbReference>
<dbReference type="Gene3D" id="3.40.50.1010">
    <property type="entry name" value="5'-nuclease"/>
    <property type="match status" value="1"/>
</dbReference>
<sequence>MIIDASAAVAILRNEPTADDLQRHIEAAGVLRMSACSVLELTMVIGRTDPELVDLFIKKLGVQVLPVDLEQLQWARHAFAQFGRGSGSPAKLNFGDCLTYAAAKALNEPLLFVGEDFSHTDLELVN</sequence>
<comment type="function">
    <text evidence="8">Toxic component of a toxin-antitoxin (TA) system. An RNase.</text>
</comment>
<dbReference type="AlphaFoldDB" id="A0A2V1KA82"/>
<dbReference type="HAMAP" id="MF_00265">
    <property type="entry name" value="VapC_Nob1"/>
    <property type="match status" value="1"/>
</dbReference>
<feature type="domain" description="PIN" evidence="9">
    <location>
        <begin position="1"/>
        <end position="121"/>
    </location>
</feature>
<dbReference type="InterPro" id="IPR022907">
    <property type="entry name" value="VapC_family"/>
</dbReference>
<evidence type="ECO:0000256" key="7">
    <source>
        <dbReference type="ARBA" id="ARBA00038093"/>
    </source>
</evidence>
<keyword evidence="11" id="KW-1185">Reference proteome</keyword>
<feature type="binding site" evidence="8">
    <location>
        <position position="4"/>
    </location>
    <ligand>
        <name>Mg(2+)</name>
        <dbReference type="ChEBI" id="CHEBI:18420"/>
    </ligand>
</feature>
<dbReference type="GO" id="GO:0016787">
    <property type="term" value="F:hydrolase activity"/>
    <property type="evidence" value="ECO:0007669"/>
    <property type="project" value="UniProtKB-KW"/>
</dbReference>
<dbReference type="SUPFAM" id="SSF88723">
    <property type="entry name" value="PIN domain-like"/>
    <property type="match status" value="1"/>
</dbReference>
<reference evidence="11" key="1">
    <citation type="submission" date="2018-05" db="EMBL/GenBank/DDBJ databases">
        <authorList>
            <person name="Li Y."/>
        </authorList>
    </citation>
    <scope>NUCLEOTIDE SEQUENCE [LARGE SCALE GENOMIC DNA]</scope>
    <source>
        <strain evidence="11">sk1b4</strain>
    </source>
</reference>
<dbReference type="GO" id="GO:0090729">
    <property type="term" value="F:toxin activity"/>
    <property type="evidence" value="ECO:0007669"/>
    <property type="project" value="UniProtKB-KW"/>
</dbReference>
<evidence type="ECO:0000313" key="11">
    <source>
        <dbReference type="Proteomes" id="UP000245283"/>
    </source>
</evidence>
<evidence type="ECO:0000256" key="5">
    <source>
        <dbReference type="ARBA" id="ARBA00022801"/>
    </source>
</evidence>
<dbReference type="PANTHER" id="PTHR33653:SF1">
    <property type="entry name" value="RIBONUCLEASE VAPC2"/>
    <property type="match status" value="1"/>
</dbReference>
<dbReference type="PANTHER" id="PTHR33653">
    <property type="entry name" value="RIBONUCLEASE VAPC2"/>
    <property type="match status" value="1"/>
</dbReference>
<evidence type="ECO:0000313" key="10">
    <source>
        <dbReference type="EMBL" id="PWF27375.1"/>
    </source>
</evidence>
<comment type="cofactor">
    <cofactor evidence="1 8">
        <name>Mg(2+)</name>
        <dbReference type="ChEBI" id="CHEBI:18420"/>
    </cofactor>
</comment>
<dbReference type="InterPro" id="IPR050556">
    <property type="entry name" value="Type_II_TA_system_RNase"/>
</dbReference>
<protein>
    <recommendedName>
        <fullName evidence="8">Ribonuclease VapC</fullName>
        <shortName evidence="8">RNase VapC</shortName>
        <ecNumber evidence="8">3.1.-.-</ecNumber>
    </recommendedName>
    <alternativeName>
        <fullName evidence="8">Toxin VapC</fullName>
    </alternativeName>
</protein>
<comment type="similarity">
    <text evidence="7 8">Belongs to the PINc/VapC protein family.</text>
</comment>
<dbReference type="GO" id="GO:0000287">
    <property type="term" value="F:magnesium ion binding"/>
    <property type="evidence" value="ECO:0007669"/>
    <property type="project" value="UniProtKB-UniRule"/>
</dbReference>
<dbReference type="InterPro" id="IPR002716">
    <property type="entry name" value="PIN_dom"/>
</dbReference>